<sequence>MAQEGLGRLFDLSIGFAPVDMQTAANTGKRINLRMYGGIEVVLFKGAGTAGDDPVLTLKQHTASSSGTTANLAAIDHYYVKSEQTLDGDEQWSRIAQTAAATITDPGAAGTSAEEQQIVVIPVNATALADGYDYISLDVADVGGNAQLGCVLYVARDLAAQRAPSNLVAPLS</sequence>
<protein>
    <submittedName>
        <fullName evidence="1">Uncharacterized protein</fullName>
    </submittedName>
</protein>
<proteinExistence type="predicted"/>
<dbReference type="RefSeq" id="WP_191304422.1">
    <property type="nucleotide sequence ID" value="NZ_BNAR01000018.1"/>
</dbReference>
<comment type="caution">
    <text evidence="1">The sequence shown here is derived from an EMBL/GenBank/DDBJ whole genome shotgun (WGS) entry which is preliminary data.</text>
</comment>
<gene>
    <name evidence="1" type="ORF">GCM10017774_77860</name>
</gene>
<accession>A0ABQ3MSZ2</accession>
<evidence type="ECO:0000313" key="1">
    <source>
        <dbReference type="EMBL" id="GHH57740.1"/>
    </source>
</evidence>
<reference evidence="2" key="1">
    <citation type="journal article" date="2019" name="Int. J. Syst. Evol. Microbiol.">
        <title>The Global Catalogue of Microorganisms (GCM) 10K type strain sequencing project: providing services to taxonomists for standard genome sequencing and annotation.</title>
        <authorList>
            <consortium name="The Broad Institute Genomics Platform"/>
            <consortium name="The Broad Institute Genome Sequencing Center for Infectious Disease"/>
            <person name="Wu L."/>
            <person name="Ma J."/>
        </authorList>
    </citation>
    <scope>NUCLEOTIDE SEQUENCE [LARGE SCALE GENOMIC DNA]</scope>
    <source>
        <strain evidence="2">CGMCC 4.7367</strain>
    </source>
</reference>
<keyword evidence="2" id="KW-1185">Reference proteome</keyword>
<organism evidence="1 2">
    <name type="scientific">Lentzea cavernae</name>
    <dbReference type="NCBI Taxonomy" id="2020703"/>
    <lineage>
        <taxon>Bacteria</taxon>
        <taxon>Bacillati</taxon>
        <taxon>Actinomycetota</taxon>
        <taxon>Actinomycetes</taxon>
        <taxon>Pseudonocardiales</taxon>
        <taxon>Pseudonocardiaceae</taxon>
        <taxon>Lentzea</taxon>
    </lineage>
</organism>
<name>A0ABQ3MSZ2_9PSEU</name>
<evidence type="ECO:0000313" key="2">
    <source>
        <dbReference type="Proteomes" id="UP000605568"/>
    </source>
</evidence>
<dbReference type="EMBL" id="BNAR01000018">
    <property type="protein sequence ID" value="GHH57740.1"/>
    <property type="molecule type" value="Genomic_DNA"/>
</dbReference>
<dbReference type="Proteomes" id="UP000605568">
    <property type="component" value="Unassembled WGS sequence"/>
</dbReference>